<evidence type="ECO:0000313" key="1">
    <source>
        <dbReference type="EMBL" id="OGL66908.1"/>
    </source>
</evidence>
<gene>
    <name evidence="1" type="ORF">A2856_00170</name>
</gene>
<accession>A0A1F7TMR7</accession>
<sequence>MKNLFFVAVPFVALLAGCPIGPIGNEGEGEGEGEGDPPFAATLDMTFPNPVSDVVVNGETDPCLDLTAHTFEVVEADGYNVKPTPTDTNRRCVMQTVDVEEPGSYQMDWADKCGPFANGTYDAGDGFLVEVTTDDTGERLLLRASALLPGFFDLVVNDDGTIFGEGDDIDGVHHVAAGTETADLCTIIFHQEGDDGSERNFVLSSLDASCAG</sequence>
<dbReference type="PROSITE" id="PS51257">
    <property type="entry name" value="PROKAR_LIPOPROTEIN"/>
    <property type="match status" value="1"/>
</dbReference>
<comment type="caution">
    <text evidence="1">The sequence shown here is derived from an EMBL/GenBank/DDBJ whole genome shotgun (WGS) entry which is preliminary data.</text>
</comment>
<proteinExistence type="predicted"/>
<protein>
    <submittedName>
        <fullName evidence="1">Uncharacterized protein</fullName>
    </submittedName>
</protein>
<dbReference type="AlphaFoldDB" id="A0A1F7TMR7"/>
<dbReference type="Proteomes" id="UP000177885">
    <property type="component" value="Unassembled WGS sequence"/>
</dbReference>
<organism evidence="1 2">
    <name type="scientific">Candidatus Uhrbacteria bacterium RIFCSPHIGHO2_01_FULL_63_20</name>
    <dbReference type="NCBI Taxonomy" id="1802385"/>
    <lineage>
        <taxon>Bacteria</taxon>
        <taxon>Candidatus Uhriibacteriota</taxon>
    </lineage>
</organism>
<dbReference type="EMBL" id="MGDT01000004">
    <property type="protein sequence ID" value="OGL66908.1"/>
    <property type="molecule type" value="Genomic_DNA"/>
</dbReference>
<evidence type="ECO:0000313" key="2">
    <source>
        <dbReference type="Proteomes" id="UP000177885"/>
    </source>
</evidence>
<name>A0A1F7TMR7_9BACT</name>
<reference evidence="1 2" key="1">
    <citation type="journal article" date="2016" name="Nat. Commun.">
        <title>Thousands of microbial genomes shed light on interconnected biogeochemical processes in an aquifer system.</title>
        <authorList>
            <person name="Anantharaman K."/>
            <person name="Brown C.T."/>
            <person name="Hug L.A."/>
            <person name="Sharon I."/>
            <person name="Castelle C.J."/>
            <person name="Probst A.J."/>
            <person name="Thomas B.C."/>
            <person name="Singh A."/>
            <person name="Wilkins M.J."/>
            <person name="Karaoz U."/>
            <person name="Brodie E.L."/>
            <person name="Williams K.H."/>
            <person name="Hubbard S.S."/>
            <person name="Banfield J.F."/>
        </authorList>
    </citation>
    <scope>NUCLEOTIDE SEQUENCE [LARGE SCALE GENOMIC DNA]</scope>
</reference>